<keyword evidence="3" id="KW-0560">Oxidoreductase</keyword>
<dbReference type="RefSeq" id="WP_132545752.1">
    <property type="nucleotide sequence ID" value="NZ_SLWY01000033.1"/>
</dbReference>
<dbReference type="InterPro" id="IPR029068">
    <property type="entry name" value="Glyas_Bleomycin-R_OHBP_Dase"/>
</dbReference>
<keyword evidence="3" id="KW-0456">Lyase</keyword>
<evidence type="ECO:0000313" key="3">
    <source>
        <dbReference type="EMBL" id="TCO76330.1"/>
    </source>
</evidence>
<dbReference type="PANTHER" id="PTHR36113:SF6">
    <property type="entry name" value="FOSFOMYCIN RESISTANCE PROTEIN FOSX"/>
    <property type="match status" value="1"/>
</dbReference>
<protein>
    <submittedName>
        <fullName evidence="3">Catechol 2,3-dioxygenase-like lactoylglutathione lyase family enzyme</fullName>
    </submittedName>
</protein>
<dbReference type="OrthoDB" id="9795618at2"/>
<comment type="caution">
    <text evidence="3">The sequence shown here is derived from an EMBL/GenBank/DDBJ whole genome shotgun (WGS) entry which is preliminary data.</text>
</comment>
<dbReference type="Proteomes" id="UP000295765">
    <property type="component" value="Unassembled WGS sequence"/>
</dbReference>
<keyword evidence="3" id="KW-0223">Dioxygenase</keyword>
<evidence type="ECO:0000313" key="4">
    <source>
        <dbReference type="Proteomes" id="UP000295765"/>
    </source>
</evidence>
<reference evidence="3 4" key="1">
    <citation type="submission" date="2019-03" db="EMBL/GenBank/DDBJ databases">
        <title>Genomic Encyclopedia of Type Strains, Phase IV (KMG-IV): sequencing the most valuable type-strain genomes for metagenomic binning, comparative biology and taxonomic classification.</title>
        <authorList>
            <person name="Goeker M."/>
        </authorList>
    </citation>
    <scope>NUCLEOTIDE SEQUENCE [LARGE SCALE GENOMIC DNA]</scope>
    <source>
        <strain evidence="3 4">DSM 25287</strain>
    </source>
</reference>
<feature type="domain" description="VOC" evidence="2">
    <location>
        <begin position="6"/>
        <end position="132"/>
    </location>
</feature>
<sequence>MTDVLGIDHLYLAVSDLDRSEAFYDRVMIDTLGFRKNAFALAGEPHIQYFNRHFGLVLRPARVAARHEPYAPGLHHLCLRVDSAADVEAAASRLRALGIAASAARHYPEYASDYVATFFEDPDGIRLELTNYRQERRERHEHWPGPAG</sequence>
<dbReference type="GO" id="GO:0016829">
    <property type="term" value="F:lyase activity"/>
    <property type="evidence" value="ECO:0007669"/>
    <property type="project" value="UniProtKB-KW"/>
</dbReference>
<dbReference type="Gene3D" id="3.10.180.10">
    <property type="entry name" value="2,3-Dihydroxybiphenyl 1,2-Dioxygenase, domain 1"/>
    <property type="match status" value="1"/>
</dbReference>
<accession>A0A4V2SBU1</accession>
<keyword evidence="4" id="KW-1185">Reference proteome</keyword>
<dbReference type="PANTHER" id="PTHR36113">
    <property type="entry name" value="LYASE, PUTATIVE-RELATED-RELATED"/>
    <property type="match status" value="1"/>
</dbReference>
<dbReference type="PROSITE" id="PS51819">
    <property type="entry name" value="VOC"/>
    <property type="match status" value="1"/>
</dbReference>
<evidence type="ECO:0000256" key="1">
    <source>
        <dbReference type="ARBA" id="ARBA00022723"/>
    </source>
</evidence>
<organism evidence="3 4">
    <name type="scientific">Plasticicumulans lactativorans</name>
    <dbReference type="NCBI Taxonomy" id="1133106"/>
    <lineage>
        <taxon>Bacteria</taxon>
        <taxon>Pseudomonadati</taxon>
        <taxon>Pseudomonadota</taxon>
        <taxon>Gammaproteobacteria</taxon>
        <taxon>Candidatus Competibacteraceae</taxon>
        <taxon>Plasticicumulans</taxon>
    </lineage>
</organism>
<dbReference type="InterPro" id="IPR037523">
    <property type="entry name" value="VOC_core"/>
</dbReference>
<dbReference type="EMBL" id="SLWY01000033">
    <property type="protein sequence ID" value="TCO76330.1"/>
    <property type="molecule type" value="Genomic_DNA"/>
</dbReference>
<dbReference type="InterPro" id="IPR004360">
    <property type="entry name" value="Glyas_Fos-R_dOase_dom"/>
</dbReference>
<keyword evidence="1" id="KW-0479">Metal-binding</keyword>
<gene>
    <name evidence="3" type="ORF">EV699_13311</name>
</gene>
<dbReference type="GO" id="GO:0046872">
    <property type="term" value="F:metal ion binding"/>
    <property type="evidence" value="ECO:0007669"/>
    <property type="project" value="UniProtKB-KW"/>
</dbReference>
<proteinExistence type="predicted"/>
<name>A0A4V2SBU1_9GAMM</name>
<dbReference type="AlphaFoldDB" id="A0A4V2SBU1"/>
<dbReference type="SUPFAM" id="SSF54593">
    <property type="entry name" value="Glyoxalase/Bleomycin resistance protein/Dihydroxybiphenyl dioxygenase"/>
    <property type="match status" value="1"/>
</dbReference>
<dbReference type="GO" id="GO:0051213">
    <property type="term" value="F:dioxygenase activity"/>
    <property type="evidence" value="ECO:0007669"/>
    <property type="project" value="UniProtKB-KW"/>
</dbReference>
<dbReference type="Pfam" id="PF00903">
    <property type="entry name" value="Glyoxalase"/>
    <property type="match status" value="1"/>
</dbReference>
<evidence type="ECO:0000259" key="2">
    <source>
        <dbReference type="PROSITE" id="PS51819"/>
    </source>
</evidence>
<dbReference type="InterPro" id="IPR051332">
    <property type="entry name" value="Fosfomycin_Res_Enzymes"/>
</dbReference>